<feature type="region of interest" description="Disordered" evidence="1">
    <location>
        <begin position="81"/>
        <end position="100"/>
    </location>
</feature>
<reference evidence="2" key="1">
    <citation type="submission" date="2014-05" db="EMBL/GenBank/DDBJ databases">
        <title>The transcriptome of the halophilic microalga Tetraselmis sp. GSL018 isolated from the Great Salt Lake, Utah.</title>
        <authorList>
            <person name="Jinkerson R.E."/>
            <person name="D'Adamo S."/>
            <person name="Posewitz M.C."/>
        </authorList>
    </citation>
    <scope>NUCLEOTIDE SEQUENCE</scope>
    <source>
        <strain evidence="2">GSL018</strain>
    </source>
</reference>
<dbReference type="AlphaFoldDB" id="A0A061QUH7"/>
<gene>
    <name evidence="2" type="ORF">TSPGSL018_20809</name>
</gene>
<evidence type="ECO:0000256" key="1">
    <source>
        <dbReference type="SAM" id="MobiDB-lite"/>
    </source>
</evidence>
<dbReference type="EMBL" id="GBEZ01023509">
    <property type="protein sequence ID" value="JAC63383.1"/>
    <property type="molecule type" value="Transcribed_RNA"/>
</dbReference>
<proteinExistence type="predicted"/>
<feature type="region of interest" description="Disordered" evidence="1">
    <location>
        <begin position="48"/>
        <end position="72"/>
    </location>
</feature>
<evidence type="ECO:0000313" key="2">
    <source>
        <dbReference type="EMBL" id="JAC63383.1"/>
    </source>
</evidence>
<feature type="non-terminal residue" evidence="2">
    <location>
        <position position="1"/>
    </location>
</feature>
<organism evidence="2">
    <name type="scientific">Tetraselmis sp. GSL018</name>
    <dbReference type="NCBI Taxonomy" id="582737"/>
    <lineage>
        <taxon>Eukaryota</taxon>
        <taxon>Viridiplantae</taxon>
        <taxon>Chlorophyta</taxon>
        <taxon>core chlorophytes</taxon>
        <taxon>Chlorodendrophyceae</taxon>
        <taxon>Chlorodendrales</taxon>
        <taxon>Chlorodendraceae</taxon>
        <taxon>Tetraselmis</taxon>
    </lineage>
</organism>
<sequence>SIRVPLCVSLPLSFSVSDTQAFAARGGVNGCASGSESREVHFEPVETIQEKKGQRIGCSRRSQSAHGGPSAEDMFLTRAMQEPGEGSGSHRLRTCATAIP</sequence>
<feature type="non-terminal residue" evidence="2">
    <location>
        <position position="100"/>
    </location>
</feature>
<name>A0A061QUH7_9CHLO</name>
<protein>
    <submittedName>
        <fullName evidence="2">Uncharacterized protein</fullName>
    </submittedName>
</protein>
<accession>A0A061QUH7</accession>